<dbReference type="Gene3D" id="3.90.550.10">
    <property type="entry name" value="Spore Coat Polysaccharide Biosynthesis Protein SpsA, Chain A"/>
    <property type="match status" value="1"/>
</dbReference>
<evidence type="ECO:0000256" key="1">
    <source>
        <dbReference type="ARBA" id="ARBA00022679"/>
    </source>
</evidence>
<evidence type="ECO:0000259" key="2">
    <source>
        <dbReference type="Pfam" id="PF02709"/>
    </source>
</evidence>
<dbReference type="PRINTS" id="PR02050">
    <property type="entry name" value="B14GALTRFASE"/>
</dbReference>
<organism evidence="3 4">
    <name type="scientific">Symbiodinium natans</name>
    <dbReference type="NCBI Taxonomy" id="878477"/>
    <lineage>
        <taxon>Eukaryota</taxon>
        <taxon>Sar</taxon>
        <taxon>Alveolata</taxon>
        <taxon>Dinophyceae</taxon>
        <taxon>Suessiales</taxon>
        <taxon>Symbiodiniaceae</taxon>
        <taxon>Symbiodinium</taxon>
    </lineage>
</organism>
<keyword evidence="4" id="KW-1185">Reference proteome</keyword>
<name>A0A812N1T0_9DINO</name>
<protein>
    <submittedName>
        <fullName evidence="3">Bre-4 protein</fullName>
    </submittedName>
</protein>
<dbReference type="Pfam" id="PF02709">
    <property type="entry name" value="Glyco_transf_7C"/>
    <property type="match status" value="1"/>
</dbReference>
<feature type="domain" description="Galactosyltransferase C-terminal" evidence="2">
    <location>
        <begin position="41"/>
        <end position="102"/>
    </location>
</feature>
<dbReference type="GO" id="GO:0008378">
    <property type="term" value="F:galactosyltransferase activity"/>
    <property type="evidence" value="ECO:0007669"/>
    <property type="project" value="TreeGrafter"/>
</dbReference>
<dbReference type="InterPro" id="IPR003859">
    <property type="entry name" value="Galactosyl_T"/>
</dbReference>
<accession>A0A812N1T0</accession>
<dbReference type="InterPro" id="IPR027791">
    <property type="entry name" value="Galactosyl_T_C"/>
</dbReference>
<dbReference type="AlphaFoldDB" id="A0A812N1T0"/>
<dbReference type="GO" id="GO:0005794">
    <property type="term" value="C:Golgi apparatus"/>
    <property type="evidence" value="ECO:0007669"/>
    <property type="project" value="TreeGrafter"/>
</dbReference>
<gene>
    <name evidence="3" type="primary">bre-4</name>
    <name evidence="3" type="ORF">SNAT2548_LOCUS15384</name>
</gene>
<evidence type="ECO:0000313" key="4">
    <source>
        <dbReference type="Proteomes" id="UP000604046"/>
    </source>
</evidence>
<dbReference type="Proteomes" id="UP000604046">
    <property type="component" value="Unassembled WGS sequence"/>
</dbReference>
<dbReference type="GO" id="GO:0005975">
    <property type="term" value="P:carbohydrate metabolic process"/>
    <property type="evidence" value="ECO:0007669"/>
    <property type="project" value="InterPro"/>
</dbReference>
<keyword evidence="1" id="KW-0808">Transferase</keyword>
<dbReference type="InterPro" id="IPR029044">
    <property type="entry name" value="Nucleotide-diphossugar_trans"/>
</dbReference>
<dbReference type="PANTHER" id="PTHR19300:SF57">
    <property type="entry name" value="BETA-1,4-N-ACETYLGALACTOSAMINYLTRANSFERASE"/>
    <property type="match status" value="1"/>
</dbReference>
<proteinExistence type="predicted"/>
<dbReference type="SUPFAM" id="SSF53448">
    <property type="entry name" value="Nucleotide-diphospho-sugar transferases"/>
    <property type="match status" value="1"/>
</dbReference>
<dbReference type="OrthoDB" id="447448at2759"/>
<evidence type="ECO:0000313" key="3">
    <source>
        <dbReference type="EMBL" id="CAE7291606.1"/>
    </source>
</evidence>
<sequence>MCKHQFGFHPEPRIGPNPWLQDIDYLPEKGVDYSECDVPTQLSAEIDRYKWKTPYLTSAGGIVGMSLKHWRKINGFGNNYFGWGGEERDAAIAVNLENLAASRQHLHELVVWQDDELHHRLRLGGLLYGDCAFGRTLVSLGVTLCYPYCKKNDPNVGKPGQSIHRPKKGFGRFSGKFMHSANHTKRITDRLLAQLDPAKAVSSECNFALDLLSFSCNVFVHSGPQHVARVFSEVCIFCQLWT</sequence>
<dbReference type="EMBL" id="CAJNDS010001946">
    <property type="protein sequence ID" value="CAE7291606.1"/>
    <property type="molecule type" value="Genomic_DNA"/>
</dbReference>
<dbReference type="PANTHER" id="PTHR19300">
    <property type="entry name" value="BETA-1,4-GALACTOSYLTRANSFERASE"/>
    <property type="match status" value="1"/>
</dbReference>
<reference evidence="3" key="1">
    <citation type="submission" date="2021-02" db="EMBL/GenBank/DDBJ databases">
        <authorList>
            <person name="Dougan E. K."/>
            <person name="Rhodes N."/>
            <person name="Thang M."/>
            <person name="Chan C."/>
        </authorList>
    </citation>
    <scope>NUCLEOTIDE SEQUENCE</scope>
</reference>
<comment type="caution">
    <text evidence="3">The sequence shown here is derived from an EMBL/GenBank/DDBJ whole genome shotgun (WGS) entry which is preliminary data.</text>
</comment>